<proteinExistence type="predicted"/>
<gene>
    <name evidence="3" type="ORF">TDUB1175_LOCUS11726</name>
</gene>
<feature type="transmembrane region" description="Helical" evidence="2">
    <location>
        <begin position="200"/>
        <end position="220"/>
    </location>
</feature>
<feature type="region of interest" description="Disordered" evidence="1">
    <location>
        <begin position="67"/>
        <end position="122"/>
    </location>
</feature>
<evidence type="ECO:0000313" key="3">
    <source>
        <dbReference type="EMBL" id="CAD8312937.1"/>
    </source>
</evidence>
<evidence type="ECO:0000256" key="2">
    <source>
        <dbReference type="SAM" id="Phobius"/>
    </source>
</evidence>
<dbReference type="AlphaFoldDB" id="A0A7R9W4G8"/>
<sequence>MTQGVATTAPGSGDVEVEEVVKTRANPDGTLTTITEIRKADGSMTVVEETIQRDGEKTVVMKEFMLNDEPSPNFPPANYSEQPAPAQYPVEHTSYPPSTGRDGFSDEYQQPRPGPKPQMTRVHPKDEVFPDEEMCCGDFPHFGVSAECRPINHTLAKEGPIEWAWCPTFSWLKVILITSGLITAMGLLMMVLSFGKTGVLVAGIIFFIGGIAMTFIFGIWKWNADKQAAYKVARGKRLEAMALWKQVDPQFHYLSKDRFYEARYGGKVLRVLRDGTIEVEGTHRDAGGGEDPMGDAMKASSNASEMVSNVQGAIGGG</sequence>
<evidence type="ECO:0000256" key="1">
    <source>
        <dbReference type="SAM" id="MobiDB-lite"/>
    </source>
</evidence>
<reference evidence="3" key="1">
    <citation type="submission" date="2021-01" db="EMBL/GenBank/DDBJ databases">
        <authorList>
            <person name="Corre E."/>
            <person name="Pelletier E."/>
            <person name="Niang G."/>
            <person name="Scheremetjew M."/>
            <person name="Finn R."/>
            <person name="Kale V."/>
            <person name="Holt S."/>
            <person name="Cochrane G."/>
            <person name="Meng A."/>
            <person name="Brown T."/>
            <person name="Cohen L."/>
        </authorList>
    </citation>
    <scope>NUCLEOTIDE SEQUENCE</scope>
    <source>
        <strain evidence="3">CCMP147</strain>
    </source>
</reference>
<name>A0A7R9W4G8_9STRA</name>
<keyword evidence="2" id="KW-0472">Membrane</keyword>
<protein>
    <submittedName>
        <fullName evidence="3">Uncharacterized protein</fullName>
    </submittedName>
</protein>
<organism evidence="3">
    <name type="scientific">Pseudictyota dubia</name>
    <dbReference type="NCBI Taxonomy" id="2749911"/>
    <lineage>
        <taxon>Eukaryota</taxon>
        <taxon>Sar</taxon>
        <taxon>Stramenopiles</taxon>
        <taxon>Ochrophyta</taxon>
        <taxon>Bacillariophyta</taxon>
        <taxon>Mediophyceae</taxon>
        <taxon>Biddulphiophycidae</taxon>
        <taxon>Eupodiscales</taxon>
        <taxon>Odontellaceae</taxon>
        <taxon>Pseudictyota</taxon>
    </lineage>
</organism>
<keyword evidence="2" id="KW-0812">Transmembrane</keyword>
<keyword evidence="2" id="KW-1133">Transmembrane helix</keyword>
<feature type="transmembrane region" description="Helical" evidence="2">
    <location>
        <begin position="174"/>
        <end position="194"/>
    </location>
</feature>
<dbReference type="EMBL" id="HBED01023594">
    <property type="protein sequence ID" value="CAD8312937.1"/>
    <property type="molecule type" value="Transcribed_RNA"/>
</dbReference>
<accession>A0A7R9W4G8</accession>